<proteinExistence type="predicted"/>
<keyword evidence="2" id="KW-1185">Reference proteome</keyword>
<dbReference type="AlphaFoldDB" id="A0A1J6I848"/>
<comment type="caution">
    <text evidence="1">The sequence shown here is derived from an EMBL/GenBank/DDBJ whole genome shotgun (WGS) entry which is preliminary data.</text>
</comment>
<evidence type="ECO:0000313" key="1">
    <source>
        <dbReference type="EMBL" id="OIS91160.1"/>
    </source>
</evidence>
<protein>
    <submittedName>
        <fullName evidence="1">Uncharacterized protein</fullName>
    </submittedName>
</protein>
<organism evidence="1 2">
    <name type="scientific">Brucella cytisi</name>
    <dbReference type="NCBI Taxonomy" id="407152"/>
    <lineage>
        <taxon>Bacteria</taxon>
        <taxon>Pseudomonadati</taxon>
        <taxon>Pseudomonadota</taxon>
        <taxon>Alphaproteobacteria</taxon>
        <taxon>Hyphomicrobiales</taxon>
        <taxon>Brucellaceae</taxon>
        <taxon>Brucella/Ochrobactrum group</taxon>
        <taxon>Brucella</taxon>
    </lineage>
</organism>
<dbReference type="EMBL" id="MOEC01000033">
    <property type="protein sequence ID" value="OIS91160.1"/>
    <property type="molecule type" value="Genomic_DNA"/>
</dbReference>
<evidence type="ECO:0000313" key="2">
    <source>
        <dbReference type="Proteomes" id="UP000182985"/>
    </source>
</evidence>
<accession>A0A1J6I848</accession>
<dbReference type="Proteomes" id="UP000182985">
    <property type="component" value="Unassembled WGS sequence"/>
</dbReference>
<name>A0A1J6I848_9HYPH</name>
<reference evidence="1 2" key="1">
    <citation type="submission" date="2016-10" db="EMBL/GenBank/DDBJ databases">
        <title>The Draft Genome Sequence of the Potato Rhizosphere Bacteria Ochrobactrum sp. IPA7.2.</title>
        <authorList>
            <person name="Gogoleva N.E."/>
            <person name="Khlopko Y.A."/>
            <person name="Burygin G.L."/>
            <person name="Plotnikov A.O."/>
        </authorList>
    </citation>
    <scope>NUCLEOTIDE SEQUENCE [LARGE SCALE GENOMIC DNA]</scope>
    <source>
        <strain evidence="1 2">IPA7.2</strain>
    </source>
</reference>
<sequence length="67" mass="7483">MVMTKMILFSHPYDRFHDVWEAATATAAFGHDIIDGARNYKLPAILIEKLNNNGFNVFIGNNVTAAD</sequence>
<gene>
    <name evidence="1" type="ORF">BLA27_22960</name>
</gene>